<feature type="region of interest" description="Disordered" evidence="1">
    <location>
        <begin position="191"/>
        <end position="259"/>
    </location>
</feature>
<dbReference type="SUPFAM" id="SSF81383">
    <property type="entry name" value="F-box domain"/>
    <property type="match status" value="1"/>
</dbReference>
<dbReference type="InterPro" id="IPR001810">
    <property type="entry name" value="F-box_dom"/>
</dbReference>
<dbReference type="InterPro" id="IPR047922">
    <property type="entry name" value="FBXL6_F-box"/>
</dbReference>
<dbReference type="Gene3D" id="3.80.10.10">
    <property type="entry name" value="Ribonuclease Inhibitor"/>
    <property type="match status" value="2"/>
</dbReference>
<sequence length="703" mass="78484">MSEAMENNIVKPDPKSQEIDLKDCLLNGQVKNYVDYLPNNNVCDSQNVANSPQKKEYCESECFNEERTLIVKLEPSETDFLKDADVSSVSQSEDTNSLNENSSANESSQEPQTSEPIEEPLESEEEDSDRLSQSSDNYYYDRQNNGSFGTSTKKKRISSGTVRGRPRKTVVPMYHSQISGDKNAIKIRIKKSHFSTHVQLTPNKKKSGRRKKHKTYSDTDNSDYERKPKRSRGSSASAAAVTDNNVSSTQDVVPMEQAPWADPAKIPEEVLERIFKETCSHEGALPTLVKLCKVCRLWRDISLKPSLWKKADLNYVKEKNRTDLRLHWLILNRLTDCEDLSMGEWKVRDIQSVLEALCEHCPKLKGLNLSGWKGLNADNLKYLTNECKKLERLDLSSINSASAINAQPLVALSQSMNTRLTHLVLAHNKIAGFIQIITSISSHCPNLQLLDISNIKTFAHNTALLHVEKLQIGCPKLRVLRITNSQIWLAPATLSEQMASPGFPMLEELSLAGLEEDQTTTSRSMDDDGIERLLKSSKKLRLLDVRGCSKLTDSGLVRVPAWDLEHLFLSACYVTRLQNSGLELIVRKWSHSLLEVDLAWSTATASLDAAVLALAEKGSESKLRILNLCGSSVSLDPVKAVLTKCPNLSSINLQSCRALPRGIKRLYTGSAVNELRKSLHDKKTDGSDSEENKSTTATSPKDE</sequence>
<feature type="compositionally biased region" description="Basic residues" evidence="1">
    <location>
        <begin position="203"/>
        <end position="214"/>
    </location>
</feature>
<evidence type="ECO:0000259" key="2">
    <source>
        <dbReference type="Pfam" id="PF12937"/>
    </source>
</evidence>
<protein>
    <submittedName>
        <fullName evidence="4">F-box/LRR-repeat protein 6</fullName>
    </submittedName>
</protein>
<organism evidence="3 4">
    <name type="scientific">Sitophilus oryzae</name>
    <name type="common">Rice weevil</name>
    <name type="synonym">Curculio oryzae</name>
    <dbReference type="NCBI Taxonomy" id="7048"/>
    <lineage>
        <taxon>Eukaryota</taxon>
        <taxon>Metazoa</taxon>
        <taxon>Ecdysozoa</taxon>
        <taxon>Arthropoda</taxon>
        <taxon>Hexapoda</taxon>
        <taxon>Insecta</taxon>
        <taxon>Pterygota</taxon>
        <taxon>Neoptera</taxon>
        <taxon>Endopterygota</taxon>
        <taxon>Coleoptera</taxon>
        <taxon>Polyphaga</taxon>
        <taxon>Cucujiformia</taxon>
        <taxon>Curculionidae</taxon>
        <taxon>Dryophthorinae</taxon>
        <taxon>Sitophilus</taxon>
    </lineage>
</organism>
<feature type="compositionally biased region" description="Polar residues" evidence="1">
    <location>
        <begin position="694"/>
        <end position="703"/>
    </location>
</feature>
<dbReference type="GO" id="GO:0019005">
    <property type="term" value="C:SCF ubiquitin ligase complex"/>
    <property type="evidence" value="ECO:0007669"/>
    <property type="project" value="InterPro"/>
</dbReference>
<dbReference type="KEGG" id="soy:115881962"/>
<evidence type="ECO:0000313" key="4">
    <source>
        <dbReference type="RefSeq" id="XP_030755579.1"/>
    </source>
</evidence>
<name>A0A6J2XY28_SITOR</name>
<dbReference type="CDD" id="cd22119">
    <property type="entry name" value="F-box_FBXL6"/>
    <property type="match status" value="1"/>
</dbReference>
<evidence type="ECO:0000256" key="1">
    <source>
        <dbReference type="SAM" id="MobiDB-lite"/>
    </source>
</evidence>
<dbReference type="CTD" id="36201"/>
<gene>
    <name evidence="4" type="primary">LOC115881962</name>
</gene>
<accession>A0A6J2XY28</accession>
<feature type="compositionally biased region" description="Acidic residues" evidence="1">
    <location>
        <begin position="116"/>
        <end position="128"/>
    </location>
</feature>
<dbReference type="AlphaFoldDB" id="A0A6J2XY28"/>
<proteinExistence type="predicted"/>
<dbReference type="GeneID" id="115881962"/>
<dbReference type="SUPFAM" id="SSF52047">
    <property type="entry name" value="RNI-like"/>
    <property type="match status" value="1"/>
</dbReference>
<feature type="compositionally biased region" description="Polar residues" evidence="1">
    <location>
        <begin position="242"/>
        <end position="251"/>
    </location>
</feature>
<feature type="compositionally biased region" description="Polar residues" evidence="1">
    <location>
        <begin position="142"/>
        <end position="151"/>
    </location>
</feature>
<dbReference type="Proteomes" id="UP000504635">
    <property type="component" value="Unplaced"/>
</dbReference>
<dbReference type="FunFam" id="3.80.10.10:FF:000487">
    <property type="entry name" value="F-box and leucine-rich repeat protein 6"/>
    <property type="match status" value="1"/>
</dbReference>
<dbReference type="FunCoup" id="A0A6J2XY28">
    <property type="interactions" value="470"/>
</dbReference>
<dbReference type="RefSeq" id="XP_030755579.1">
    <property type="nucleotide sequence ID" value="XM_030899719.1"/>
</dbReference>
<dbReference type="InterPro" id="IPR032675">
    <property type="entry name" value="LRR_dom_sf"/>
</dbReference>
<dbReference type="OrthoDB" id="3134645at2759"/>
<feature type="region of interest" description="Disordered" evidence="1">
    <location>
        <begin position="677"/>
        <end position="703"/>
    </location>
</feature>
<dbReference type="Pfam" id="PF12937">
    <property type="entry name" value="F-box-like"/>
    <property type="match status" value="1"/>
</dbReference>
<keyword evidence="3" id="KW-1185">Reference proteome</keyword>
<feature type="region of interest" description="Disordered" evidence="1">
    <location>
        <begin position="82"/>
        <end position="170"/>
    </location>
</feature>
<dbReference type="GO" id="GO:0031146">
    <property type="term" value="P:SCF-dependent proteasomal ubiquitin-dependent protein catabolic process"/>
    <property type="evidence" value="ECO:0007669"/>
    <property type="project" value="TreeGrafter"/>
</dbReference>
<feature type="domain" description="F-box" evidence="2">
    <location>
        <begin position="265"/>
        <end position="313"/>
    </location>
</feature>
<feature type="compositionally biased region" description="Low complexity" evidence="1">
    <location>
        <begin position="96"/>
        <end position="110"/>
    </location>
</feature>
<dbReference type="PANTHER" id="PTHR13318">
    <property type="entry name" value="PARTNER OF PAIRED, ISOFORM B-RELATED"/>
    <property type="match status" value="1"/>
</dbReference>
<evidence type="ECO:0000313" key="3">
    <source>
        <dbReference type="Proteomes" id="UP000504635"/>
    </source>
</evidence>
<dbReference type="InterPro" id="IPR036047">
    <property type="entry name" value="F-box-like_dom_sf"/>
</dbReference>
<reference evidence="4" key="1">
    <citation type="submission" date="2025-08" db="UniProtKB">
        <authorList>
            <consortium name="RefSeq"/>
        </authorList>
    </citation>
    <scope>IDENTIFICATION</scope>
    <source>
        <tissue evidence="4">Gonads</tissue>
    </source>
</reference>
<dbReference type="Gene3D" id="1.20.1280.50">
    <property type="match status" value="1"/>
</dbReference>
<dbReference type="InParanoid" id="A0A6J2XY28"/>
<feature type="compositionally biased region" description="Basic and acidic residues" evidence="1">
    <location>
        <begin position="677"/>
        <end position="693"/>
    </location>
</feature>